<dbReference type="PROSITE" id="PS50222">
    <property type="entry name" value="EF_HAND_2"/>
    <property type="match status" value="1"/>
</dbReference>
<dbReference type="InterPro" id="IPR011992">
    <property type="entry name" value="EF-hand-dom_pair"/>
</dbReference>
<dbReference type="Gene3D" id="1.10.238.10">
    <property type="entry name" value="EF-hand"/>
    <property type="match status" value="1"/>
</dbReference>
<evidence type="ECO:0000259" key="1">
    <source>
        <dbReference type="PROSITE" id="PS50222"/>
    </source>
</evidence>
<organism evidence="2 3">
    <name type="scientific">Durusdinium trenchii</name>
    <dbReference type="NCBI Taxonomy" id="1381693"/>
    <lineage>
        <taxon>Eukaryota</taxon>
        <taxon>Sar</taxon>
        <taxon>Alveolata</taxon>
        <taxon>Dinophyceae</taxon>
        <taxon>Suessiales</taxon>
        <taxon>Symbiodiniaceae</taxon>
        <taxon>Durusdinium</taxon>
    </lineage>
</organism>
<evidence type="ECO:0000313" key="3">
    <source>
        <dbReference type="Proteomes" id="UP001642484"/>
    </source>
</evidence>
<sequence>MNLPSLGFLAFIHQGRFVKEGLLPHAMEYRVHTVFKNLKLPATRNGNGEIDFEEFVQVMCRKVNTDYTADEVRKAFKAALPTCKLPRAKFASFDVFSGNAPDGCIRVKDLEQALQA</sequence>
<keyword evidence="3" id="KW-1185">Reference proteome</keyword>
<comment type="caution">
    <text evidence="2">The sequence shown here is derived from an EMBL/GenBank/DDBJ whole genome shotgun (WGS) entry which is preliminary data.</text>
</comment>
<proteinExistence type="predicted"/>
<feature type="non-terminal residue" evidence="2">
    <location>
        <position position="116"/>
    </location>
</feature>
<evidence type="ECO:0000313" key="2">
    <source>
        <dbReference type="EMBL" id="CAK9059445.1"/>
    </source>
</evidence>
<dbReference type="Proteomes" id="UP001642484">
    <property type="component" value="Unassembled WGS sequence"/>
</dbReference>
<accession>A0ABP0N6N0</accession>
<dbReference type="EMBL" id="CAXAMN010021419">
    <property type="protein sequence ID" value="CAK9059445.1"/>
    <property type="molecule type" value="Genomic_DNA"/>
</dbReference>
<reference evidence="2 3" key="1">
    <citation type="submission" date="2024-02" db="EMBL/GenBank/DDBJ databases">
        <authorList>
            <person name="Chen Y."/>
            <person name="Shah S."/>
            <person name="Dougan E. K."/>
            <person name="Thang M."/>
            <person name="Chan C."/>
        </authorList>
    </citation>
    <scope>NUCLEOTIDE SEQUENCE [LARGE SCALE GENOMIC DNA]</scope>
</reference>
<dbReference type="InterPro" id="IPR002048">
    <property type="entry name" value="EF_hand_dom"/>
</dbReference>
<feature type="domain" description="EF-hand" evidence="1">
    <location>
        <begin position="44"/>
        <end position="65"/>
    </location>
</feature>
<protein>
    <recommendedName>
        <fullName evidence="1">EF-hand domain-containing protein</fullName>
    </recommendedName>
</protein>
<dbReference type="SUPFAM" id="SSF47473">
    <property type="entry name" value="EF-hand"/>
    <property type="match status" value="1"/>
</dbReference>
<gene>
    <name evidence="2" type="ORF">CCMP2556_LOCUS29267</name>
</gene>
<name>A0ABP0N6N0_9DINO</name>